<keyword evidence="3" id="KW-1185">Reference proteome</keyword>
<keyword evidence="1" id="KW-0175">Coiled coil</keyword>
<sequence length="137" mass="15763">MSVSVSDLLKICSVTIDIISQCRSAAGDMQHICDTLTQLEFIVAAFETTLREYCLDPIQERSWNESILTVQSQLKALYKCLTNRGLISNIKFVAFTKSWAREELEQLEKSSERLEKLKNEIEKQAPKIVTLENMRYL</sequence>
<evidence type="ECO:0000256" key="1">
    <source>
        <dbReference type="SAM" id="Coils"/>
    </source>
</evidence>
<evidence type="ECO:0000313" key="2">
    <source>
        <dbReference type="EMBL" id="KAL3419558.1"/>
    </source>
</evidence>
<gene>
    <name evidence="2" type="ORF">PVAG01_08056</name>
</gene>
<dbReference type="EMBL" id="JBFCZG010000007">
    <property type="protein sequence ID" value="KAL3419558.1"/>
    <property type="molecule type" value="Genomic_DNA"/>
</dbReference>
<protein>
    <recommendedName>
        <fullName evidence="4">Fungal N-terminal domain-containing protein</fullName>
    </recommendedName>
</protein>
<proteinExistence type="predicted"/>
<reference evidence="2 3" key="1">
    <citation type="submission" date="2024-06" db="EMBL/GenBank/DDBJ databases">
        <title>Complete genome of Phlyctema vagabunda strain 19-DSS-EL-015.</title>
        <authorList>
            <person name="Fiorenzani C."/>
        </authorList>
    </citation>
    <scope>NUCLEOTIDE SEQUENCE [LARGE SCALE GENOMIC DNA]</scope>
    <source>
        <strain evidence="2 3">19-DSS-EL-015</strain>
    </source>
</reference>
<accession>A0ABR4P8D5</accession>
<dbReference type="Proteomes" id="UP001629113">
    <property type="component" value="Unassembled WGS sequence"/>
</dbReference>
<comment type="caution">
    <text evidence="2">The sequence shown here is derived from an EMBL/GenBank/DDBJ whole genome shotgun (WGS) entry which is preliminary data.</text>
</comment>
<feature type="coiled-coil region" evidence="1">
    <location>
        <begin position="97"/>
        <end position="124"/>
    </location>
</feature>
<organism evidence="2 3">
    <name type="scientific">Phlyctema vagabunda</name>
    <dbReference type="NCBI Taxonomy" id="108571"/>
    <lineage>
        <taxon>Eukaryota</taxon>
        <taxon>Fungi</taxon>
        <taxon>Dikarya</taxon>
        <taxon>Ascomycota</taxon>
        <taxon>Pezizomycotina</taxon>
        <taxon>Leotiomycetes</taxon>
        <taxon>Helotiales</taxon>
        <taxon>Dermateaceae</taxon>
        <taxon>Phlyctema</taxon>
    </lineage>
</organism>
<evidence type="ECO:0008006" key="4">
    <source>
        <dbReference type="Google" id="ProtNLM"/>
    </source>
</evidence>
<evidence type="ECO:0000313" key="3">
    <source>
        <dbReference type="Proteomes" id="UP001629113"/>
    </source>
</evidence>
<name>A0ABR4P8D5_9HELO</name>